<dbReference type="RefSeq" id="XP_035666427.1">
    <property type="nucleotide sequence ID" value="XM_035810534.1"/>
</dbReference>
<keyword evidence="16" id="KW-0812">Transmembrane</keyword>
<evidence type="ECO:0000256" key="9">
    <source>
        <dbReference type="ARBA" id="ARBA00022837"/>
    </source>
</evidence>
<evidence type="ECO:0000256" key="15">
    <source>
        <dbReference type="ARBA" id="ARBA00081462"/>
    </source>
</evidence>
<evidence type="ECO:0000256" key="5">
    <source>
        <dbReference type="ARBA" id="ARBA00022670"/>
    </source>
</evidence>
<proteinExistence type="inferred from homology"/>
<comment type="function">
    <text evidence="13">Aminopeptidase with broad substrate specificity. Has lower activity with substrates that have Asp or Glu in the P2' position, or Pro in the P3' position. Lacks activity with substrates that have both Pro in the P3' position and Asp or Glu in the P2' position. Lacks carboxypeptidase activity. Lacks dipeptidyl-peptidase IV type activity.</text>
</comment>
<dbReference type="FunFam" id="3.40.630.10:FF:000101">
    <property type="entry name" value="N-acetylated alpha-linked acidic dipeptidase like 1"/>
    <property type="match status" value="1"/>
</dbReference>
<evidence type="ECO:0000256" key="2">
    <source>
        <dbReference type="ARBA" id="ARBA00004655"/>
    </source>
</evidence>
<feature type="domain" description="PA" evidence="17">
    <location>
        <begin position="196"/>
        <end position="283"/>
    </location>
</feature>
<evidence type="ECO:0000256" key="10">
    <source>
        <dbReference type="ARBA" id="ARBA00023049"/>
    </source>
</evidence>
<dbReference type="GO" id="GO:0008237">
    <property type="term" value="F:metallopeptidase activity"/>
    <property type="evidence" value="ECO:0007669"/>
    <property type="project" value="UniProtKB-KW"/>
</dbReference>
<dbReference type="Pfam" id="PF04389">
    <property type="entry name" value="Peptidase_M28"/>
    <property type="match status" value="1"/>
</dbReference>
<organism evidence="20 21">
    <name type="scientific">Branchiostoma floridae</name>
    <name type="common">Florida lancelet</name>
    <name type="synonym">Amphioxus</name>
    <dbReference type="NCBI Taxonomy" id="7739"/>
    <lineage>
        <taxon>Eukaryota</taxon>
        <taxon>Metazoa</taxon>
        <taxon>Chordata</taxon>
        <taxon>Cephalochordata</taxon>
        <taxon>Leptocardii</taxon>
        <taxon>Amphioxiformes</taxon>
        <taxon>Branchiostomatidae</taxon>
        <taxon>Branchiostoma</taxon>
    </lineage>
</organism>
<dbReference type="KEGG" id="bfo:118409486"/>
<sequence length="764" mass="83919">MDSEAGYGAILLGSDRPQNFEEDQKTMSKGRYIILAVLCGAVALGVGVIIGWFSKSGLTEEDRVALDKFRALVRGADGTVGNTIMDEIDPERIRENLRELTRRPHMAGTVPDLEMAELIKQTWVDNGLDDARLVPYDFLLSYPPMGEMSENNTAVTVDEVGFVFEDTRTSHIEPELQGDPDAPQFFYAFSPPGNPEGELVFANYGRPQDFDYLEKNASVNCTGKIALVKYGREGRGAKATNAAAVGAAGVIIYPDPADVNVAGGAVYPDGWFLPGTGVERGSALSDPGEPLTPGYPATDYAYRKPLSDVDVFPPIPILPISYNDAQEYLRRLTGEEVPPGWNGSLPVTYRLGPGFTDDWAARKVRINVYTNTTTQRVYNVIGVIKGRVEPDRYVMFGNHYDAWVQGAIDDTSSTAISLELTRVFGNLVKEEKWRPRRSVVFAAWGAEEFGLFGSMEYVEQYAKLLGERLVTYVNMDVGVAGNYSLAVGASPSLQNAIYEATKRIPSPHNTPDKTVYDDWAQGQETPYIGGITLSTDHSSFALRVGTPVMTMAYDYDKTGYPTGTSYPVYHTGYDNMDVMERFVDPDFSVHRALTRTAGELLRYLSDEVLLPLEWKQYVTVLTASLNATLTDYGTSLEEQGISLDGLTSAVQNFSDAAAEFQNKLDRVDKDNPIQARIVNDQLVALNRAFIDPNRQHVFFKHILFSPPYCTLGTSNSFPGIIDAMCGGPQGEGWEEVKKQVASIAFTIQSAADVLNDVDSIAGPT</sequence>
<evidence type="ECO:0000256" key="6">
    <source>
        <dbReference type="ARBA" id="ARBA00022723"/>
    </source>
</evidence>
<dbReference type="Proteomes" id="UP000001554">
    <property type="component" value="Chromosome 2"/>
</dbReference>
<feature type="domain" description="Peptidase M28" evidence="19">
    <location>
        <begin position="379"/>
        <end position="578"/>
    </location>
</feature>
<keyword evidence="9" id="KW-0106">Calcium</keyword>
<dbReference type="GeneID" id="118409486"/>
<protein>
    <recommendedName>
        <fullName evidence="14">Aminopeptidase NAALADL1</fullName>
    </recommendedName>
    <alternativeName>
        <fullName evidence="15">N-acetylated-alpha-linked acidic dipeptidase-like protein</fullName>
    </alternativeName>
</protein>
<dbReference type="InterPro" id="IPR007484">
    <property type="entry name" value="Peptidase_M28"/>
</dbReference>
<dbReference type="Gene3D" id="3.50.30.30">
    <property type="match status" value="1"/>
</dbReference>
<dbReference type="Pfam" id="PF02225">
    <property type="entry name" value="PA"/>
    <property type="match status" value="1"/>
</dbReference>
<dbReference type="SUPFAM" id="SSF47672">
    <property type="entry name" value="Transferrin receptor-like dimerisation domain"/>
    <property type="match status" value="1"/>
</dbReference>
<dbReference type="AlphaFoldDB" id="A0A9J7KM47"/>
<accession>A0A9J7KM47</accession>
<evidence type="ECO:0000256" key="16">
    <source>
        <dbReference type="SAM" id="Phobius"/>
    </source>
</evidence>
<dbReference type="CDD" id="cd02121">
    <property type="entry name" value="PA_GCPII_like"/>
    <property type="match status" value="1"/>
</dbReference>
<dbReference type="Gene3D" id="1.20.930.40">
    <property type="entry name" value="Transferrin receptor-like, dimerisation domain"/>
    <property type="match status" value="1"/>
</dbReference>
<evidence type="ECO:0000256" key="7">
    <source>
        <dbReference type="ARBA" id="ARBA00022801"/>
    </source>
</evidence>
<dbReference type="InterPro" id="IPR003137">
    <property type="entry name" value="PA_domain"/>
</dbReference>
<evidence type="ECO:0000313" key="20">
    <source>
        <dbReference type="Proteomes" id="UP000001554"/>
    </source>
</evidence>
<evidence type="ECO:0000259" key="18">
    <source>
        <dbReference type="Pfam" id="PF04253"/>
    </source>
</evidence>
<dbReference type="InterPro" id="IPR039373">
    <property type="entry name" value="Peptidase_M28B"/>
</dbReference>
<keyword evidence="12" id="KW-0325">Glycoprotein</keyword>
<name>A0A9J7KM47_BRAFL</name>
<dbReference type="PANTHER" id="PTHR10404">
    <property type="entry name" value="N-ACETYLATED-ALPHA-LINKED ACIDIC DIPEPTIDASE"/>
    <property type="match status" value="1"/>
</dbReference>
<evidence type="ECO:0000256" key="1">
    <source>
        <dbReference type="ARBA" id="ARBA00001947"/>
    </source>
</evidence>
<evidence type="ECO:0000256" key="11">
    <source>
        <dbReference type="ARBA" id="ARBA00023157"/>
    </source>
</evidence>
<keyword evidence="4" id="KW-0031">Aminopeptidase</keyword>
<reference evidence="20" key="1">
    <citation type="journal article" date="2020" name="Nat. Ecol. Evol.">
        <title>Deeply conserved synteny resolves early events in vertebrate evolution.</title>
        <authorList>
            <person name="Simakov O."/>
            <person name="Marletaz F."/>
            <person name="Yue J.X."/>
            <person name="O'Connell B."/>
            <person name="Jenkins J."/>
            <person name="Brandt A."/>
            <person name="Calef R."/>
            <person name="Tung C.H."/>
            <person name="Huang T.K."/>
            <person name="Schmutz J."/>
            <person name="Satoh N."/>
            <person name="Yu J.K."/>
            <person name="Putnam N.H."/>
            <person name="Green R.E."/>
            <person name="Rokhsar D.S."/>
        </authorList>
    </citation>
    <scope>NUCLEOTIDE SEQUENCE [LARGE SCALE GENOMIC DNA]</scope>
    <source>
        <strain evidence="20">S238N-H82</strain>
    </source>
</reference>
<dbReference type="OMA" id="IREWSHY"/>
<keyword evidence="5" id="KW-0645">Protease</keyword>
<dbReference type="SUPFAM" id="SSF53187">
    <property type="entry name" value="Zn-dependent exopeptidases"/>
    <property type="match status" value="1"/>
</dbReference>
<feature type="transmembrane region" description="Helical" evidence="16">
    <location>
        <begin position="32"/>
        <end position="53"/>
    </location>
</feature>
<dbReference type="GO" id="GO:0006508">
    <property type="term" value="P:proteolysis"/>
    <property type="evidence" value="ECO:0007669"/>
    <property type="project" value="UniProtKB-KW"/>
</dbReference>
<evidence type="ECO:0000259" key="19">
    <source>
        <dbReference type="Pfam" id="PF04389"/>
    </source>
</evidence>
<evidence type="ECO:0000259" key="17">
    <source>
        <dbReference type="Pfam" id="PF02225"/>
    </source>
</evidence>
<dbReference type="GO" id="GO:0046872">
    <property type="term" value="F:metal ion binding"/>
    <property type="evidence" value="ECO:0007669"/>
    <property type="project" value="UniProtKB-KW"/>
</dbReference>
<dbReference type="Gene3D" id="3.40.630.10">
    <property type="entry name" value="Zn peptidases"/>
    <property type="match status" value="1"/>
</dbReference>
<keyword evidence="6" id="KW-0479">Metal-binding</keyword>
<keyword evidence="8" id="KW-0862">Zinc</keyword>
<dbReference type="FunFam" id="3.50.30.30:FF:000045">
    <property type="entry name" value="Predicted protein"/>
    <property type="match status" value="1"/>
</dbReference>
<dbReference type="InterPro" id="IPR046450">
    <property type="entry name" value="PA_dom_sf"/>
</dbReference>
<keyword evidence="16" id="KW-0472">Membrane</keyword>
<dbReference type="InterPro" id="IPR007365">
    <property type="entry name" value="TFR-like_dimer_dom"/>
</dbReference>
<evidence type="ECO:0000256" key="13">
    <source>
        <dbReference type="ARBA" id="ARBA00059290"/>
    </source>
</evidence>
<keyword evidence="11" id="KW-1015">Disulfide bond</keyword>
<evidence type="ECO:0000256" key="12">
    <source>
        <dbReference type="ARBA" id="ARBA00023180"/>
    </source>
</evidence>
<dbReference type="GO" id="GO:0016324">
    <property type="term" value="C:apical plasma membrane"/>
    <property type="evidence" value="ECO:0007669"/>
    <property type="project" value="UniProtKB-SubCell"/>
</dbReference>
<comment type="subcellular location">
    <subcellularLocation>
        <location evidence="2">Apical cell membrane</location>
        <topology evidence="2">Single-pass type II membrane protein</topology>
    </subcellularLocation>
</comment>
<dbReference type="PANTHER" id="PTHR10404:SF77">
    <property type="entry name" value="GLUTAMATE CARBOXYPEPTIDASE 2 HOMOLOG"/>
    <property type="match status" value="1"/>
</dbReference>
<dbReference type="GO" id="GO:0004180">
    <property type="term" value="F:carboxypeptidase activity"/>
    <property type="evidence" value="ECO:0000318"/>
    <property type="project" value="GO_Central"/>
</dbReference>
<evidence type="ECO:0000313" key="21">
    <source>
        <dbReference type="RefSeq" id="XP_035666427.1"/>
    </source>
</evidence>
<dbReference type="SUPFAM" id="SSF52025">
    <property type="entry name" value="PA domain"/>
    <property type="match status" value="1"/>
</dbReference>
<comment type="similarity">
    <text evidence="3">Belongs to the peptidase M28 family. M28B subfamily.</text>
</comment>
<evidence type="ECO:0000256" key="14">
    <source>
        <dbReference type="ARBA" id="ARBA00068168"/>
    </source>
</evidence>
<comment type="cofactor">
    <cofactor evidence="1">
        <name>Zn(2+)</name>
        <dbReference type="ChEBI" id="CHEBI:29105"/>
    </cofactor>
</comment>
<feature type="domain" description="Transferrin receptor-like dimerisation" evidence="18">
    <location>
        <begin position="641"/>
        <end position="754"/>
    </location>
</feature>
<dbReference type="OrthoDB" id="5841748at2759"/>
<keyword evidence="16" id="KW-1133">Transmembrane helix</keyword>
<keyword evidence="20" id="KW-1185">Reference proteome</keyword>
<evidence type="ECO:0000256" key="4">
    <source>
        <dbReference type="ARBA" id="ARBA00022438"/>
    </source>
</evidence>
<evidence type="ECO:0000256" key="3">
    <source>
        <dbReference type="ARBA" id="ARBA00005634"/>
    </source>
</evidence>
<reference evidence="21" key="2">
    <citation type="submission" date="2025-08" db="UniProtKB">
        <authorList>
            <consortium name="RefSeq"/>
        </authorList>
    </citation>
    <scope>IDENTIFICATION</scope>
    <source>
        <strain evidence="21">S238N-H82</strain>
        <tissue evidence="21">Testes</tissue>
    </source>
</reference>
<keyword evidence="10" id="KW-0482">Metalloprotease</keyword>
<dbReference type="InterPro" id="IPR036757">
    <property type="entry name" value="TFR-like_dimer_dom_sf"/>
</dbReference>
<dbReference type="GO" id="GO:0004177">
    <property type="term" value="F:aminopeptidase activity"/>
    <property type="evidence" value="ECO:0007669"/>
    <property type="project" value="UniProtKB-KW"/>
</dbReference>
<evidence type="ECO:0000256" key="8">
    <source>
        <dbReference type="ARBA" id="ARBA00022833"/>
    </source>
</evidence>
<dbReference type="FunFam" id="1.20.930.40:FF:000001">
    <property type="entry name" value="N-acetylated-alpha-linked acidic dipeptidase 2"/>
    <property type="match status" value="1"/>
</dbReference>
<gene>
    <name evidence="21" type="primary">LOC118409486</name>
</gene>
<dbReference type="Pfam" id="PF04253">
    <property type="entry name" value="TFR_dimer"/>
    <property type="match status" value="1"/>
</dbReference>
<keyword evidence="7" id="KW-0378">Hydrolase</keyword>